<dbReference type="Gene3D" id="3.40.50.1820">
    <property type="entry name" value="alpha/beta hydrolase"/>
    <property type="match status" value="1"/>
</dbReference>
<proteinExistence type="inferred from homology"/>
<dbReference type="EMBL" id="CP014864">
    <property type="protein sequence ID" value="AMX02550.1"/>
    <property type="molecule type" value="Genomic_DNA"/>
</dbReference>
<dbReference type="NCBIfam" id="NF008218">
    <property type="entry name" value="PRK10985.1"/>
    <property type="match status" value="1"/>
</dbReference>
<dbReference type="Pfam" id="PF00561">
    <property type="entry name" value="Abhydrolase_1"/>
    <property type="match status" value="1"/>
</dbReference>
<dbReference type="KEGG" id="mthd:A3224_08090"/>
<dbReference type="PIRSF" id="PIRSF005211">
    <property type="entry name" value="Ab_hydro_YheT"/>
    <property type="match status" value="1"/>
</dbReference>
<evidence type="ECO:0000313" key="6">
    <source>
        <dbReference type="Proteomes" id="UP000076077"/>
    </source>
</evidence>
<keyword evidence="3 5" id="KW-0378">Hydrolase</keyword>
<gene>
    <name evidence="5" type="ORF">A3224_08090</name>
</gene>
<comment type="similarity">
    <text evidence="1">Belongs to the AB hydrolase superfamily. AB hydrolase 4 family.</text>
</comment>
<accession>A0A143HM54</accession>
<dbReference type="Proteomes" id="UP000076077">
    <property type="component" value="Chromosome"/>
</dbReference>
<dbReference type="GO" id="GO:0034338">
    <property type="term" value="F:short-chain carboxylesterase activity"/>
    <property type="evidence" value="ECO:0007669"/>
    <property type="project" value="TreeGrafter"/>
</dbReference>
<dbReference type="PANTHER" id="PTHR10794">
    <property type="entry name" value="ABHYDROLASE DOMAIN-CONTAINING PROTEIN"/>
    <property type="match status" value="1"/>
</dbReference>
<keyword evidence="2" id="KW-0719">Serine esterase</keyword>
<evidence type="ECO:0000313" key="5">
    <source>
        <dbReference type="EMBL" id="AMX02550.1"/>
    </source>
</evidence>
<evidence type="ECO:0000256" key="4">
    <source>
        <dbReference type="PIRSR" id="PIRSR005211-1"/>
    </source>
</evidence>
<reference evidence="6" key="1">
    <citation type="submission" date="2016-03" db="EMBL/GenBank/DDBJ databases">
        <authorList>
            <person name="Lee Y.-S."/>
            <person name="Choi Y.-L."/>
        </authorList>
    </citation>
    <scope>NUCLEOTIDE SEQUENCE [LARGE SCALE GENOMIC DNA]</scope>
    <source>
        <strain evidence="6">DAU221</strain>
    </source>
</reference>
<dbReference type="InterPro" id="IPR000073">
    <property type="entry name" value="AB_hydrolase_1"/>
</dbReference>
<evidence type="ECO:0000256" key="3">
    <source>
        <dbReference type="ARBA" id="ARBA00022801"/>
    </source>
</evidence>
<evidence type="ECO:0000256" key="1">
    <source>
        <dbReference type="ARBA" id="ARBA00010884"/>
    </source>
</evidence>
<dbReference type="AlphaFoldDB" id="A0A143HM54"/>
<feature type="active site" description="Charge relay system" evidence="4">
    <location>
        <position position="140"/>
    </location>
</feature>
<keyword evidence="6" id="KW-1185">Reference proteome</keyword>
<dbReference type="InterPro" id="IPR000952">
    <property type="entry name" value="AB_hydrolase_4_CS"/>
</dbReference>
<dbReference type="PANTHER" id="PTHR10794:SF94">
    <property type="entry name" value="ESTERASE YHET-RELATED"/>
    <property type="match status" value="1"/>
</dbReference>
<dbReference type="GeneID" id="76608005"/>
<dbReference type="InterPro" id="IPR050960">
    <property type="entry name" value="AB_hydrolase_4_sf"/>
</dbReference>
<organism evidence="5 6">
    <name type="scientific">Microbulbifer thermotolerans</name>
    <dbReference type="NCBI Taxonomy" id="252514"/>
    <lineage>
        <taxon>Bacteria</taxon>
        <taxon>Pseudomonadati</taxon>
        <taxon>Pseudomonadota</taxon>
        <taxon>Gammaproteobacteria</taxon>
        <taxon>Cellvibrionales</taxon>
        <taxon>Microbulbiferaceae</taxon>
        <taxon>Microbulbifer</taxon>
    </lineage>
</organism>
<dbReference type="SUPFAM" id="SSF53474">
    <property type="entry name" value="alpha/beta-Hydrolases"/>
    <property type="match status" value="1"/>
</dbReference>
<protein>
    <submittedName>
        <fullName evidence="5">Alpha/beta hydrolase</fullName>
    </submittedName>
</protein>
<dbReference type="GO" id="GO:0047372">
    <property type="term" value="F:monoacylglycerol lipase activity"/>
    <property type="evidence" value="ECO:0007669"/>
    <property type="project" value="TreeGrafter"/>
</dbReference>
<dbReference type="PROSITE" id="PS01133">
    <property type="entry name" value="UPF0017"/>
    <property type="match status" value="1"/>
</dbReference>
<dbReference type="InterPro" id="IPR012020">
    <property type="entry name" value="ABHD4"/>
</dbReference>
<dbReference type="RefSeq" id="WP_067153282.1">
    <property type="nucleotide sequence ID" value="NZ_CP014864.1"/>
</dbReference>
<name>A0A143HM54_MICTH</name>
<dbReference type="OrthoDB" id="332676at2"/>
<sequence>MTEKFSPAAGLGNCHLQTVFARFHRPQPWVSTDCHWFDTPDGDRLALHTPRELKDDATRPLVLILHGLEGSVASPYAQGLMESLLERGYQVAVMHFRGCGGVPNRLPRAYHSGDSEDPRWLAKQLKRQLPNTPLVAVGYSLGGNVLLKWLGEDGKESPLTAAVAISAPMDLHACARRIDRGLSRVYQKHLLACLRRSLRIKAANPELAEAMPDLDEEAHFRSFRHFDNAFTAPIHGFRDVNDYYTRASSKPLLRYVQVPTLIIHAEDDPFICPSAIPTKPELSHCIRLEVSAKGGHVGFIGGSLLRPVYWLEQRIPNFLESVLNRR</sequence>
<dbReference type="InterPro" id="IPR029058">
    <property type="entry name" value="AB_hydrolase_fold"/>
</dbReference>
<feature type="active site" description="Charge relay system" evidence="4">
    <location>
        <position position="296"/>
    </location>
</feature>
<feature type="active site" description="Charge relay system" evidence="4">
    <location>
        <position position="268"/>
    </location>
</feature>
<evidence type="ECO:0000256" key="2">
    <source>
        <dbReference type="ARBA" id="ARBA00022487"/>
    </source>
</evidence>